<evidence type="ECO:0000313" key="3">
    <source>
        <dbReference type="Proteomes" id="UP000598971"/>
    </source>
</evidence>
<protein>
    <recommendedName>
        <fullName evidence="4">Glycoside hydrolase family 42 N-terminal domain-containing protein</fullName>
    </recommendedName>
</protein>
<sequence>MKQIIVGLFLLLCIPCLSIAQSEQRIPIVSVADQSFAAWNYSNYLNDNLSAFVPSVWLQKYSYSTVIINLQAKSNITRLSLYDYTGVFTNQPAFFYAINGADTVYLGKFTGETYQAFVDIASPFPVVATKIAMKKYGNNIPQKVQVYGSQYIAGAVADSTPIRLLTDSIQSFVNTGMNYKPWLTDNLTDLVKSVYTPINLQYTDVKLLLNDKRAQIAKIRLYDEAGIFTTNPAYVYVLKDTSMKLIGTFQGLLYKQFVDMVIPEGTQADAIIVRKYGNNIPQKVQTFGRTLPFDEMKLIHMPVEDSKVPITSVKPGIITGMDYTPWLLESTDSLVKPVFNAINMQWVDVEVKFPAAYKISKISLFDDAGIFTTNPAAIFIKNDSTLTLKANFQGLKYKEFVDYNFVDTPSAEAIVVRKYGNNIPQKVWAYGKLDTTKKTDTIPIVKIPIEAKRWYTLNYVPNGLVSLFNGVTTESINTGASSFKPTYEALYPIDEGESITLKQIKMFDYTGVFTANPVQLFVIKKDGTRINIGSFTGSNYNVWVGPYPDRTIVGDAQFMLDSAITNIQYIGISCNRNDLPTEIEFYGYYKAPTILLQKPRTYAPFRTTLGMNAFEWDFVRPSVNSRVIAEDKYAAIQNFRGFRHYIDWQKLENTEGQYTFNPTHSGGWDYDLTYERCKRDSIEVLACIQNTASWMQNTWPDSLKAVDNIPLKYGLPKDNPQSYIEYGKVAFQFAARYGSNTNIAPALIKVNTTPRWTNDPPNTVKIGLDYVHYMECGNELDKWWKGINGYMSPYEYAAALSAFYDGHKNALGPDVGVKNADSTIQVVMNGIAWSKPSYVRGMIEWCKQNRGYKADGTINLCWDVINYHHYSTDNGQSQSGVATRGAAPEIGGADSVAQAFVSFSEKYAYSKPVWITEMGFDINQGSPRKAIAIGNKTALQTQADWILRSALVNQREGINHTFFYELNDNNINSSTQYNSMGLTDSVYQRKPAMDYLFQTNALMGNYRYKRTLQTYPIVDEYDLNGSYIYAVWMPTETGASQSCQITFKQTDSVTIYTPTAGANSMHQQNLPVTNGQIQIIATETPVFIKAKSPVAALQYVYNGKWMISKF</sequence>
<evidence type="ECO:0000313" key="2">
    <source>
        <dbReference type="EMBL" id="NNV56766.1"/>
    </source>
</evidence>
<evidence type="ECO:0008006" key="4">
    <source>
        <dbReference type="Google" id="ProtNLM"/>
    </source>
</evidence>
<comment type="caution">
    <text evidence="2">The sequence shown here is derived from an EMBL/GenBank/DDBJ whole genome shotgun (WGS) entry which is preliminary data.</text>
</comment>
<dbReference type="SUPFAM" id="SSF51445">
    <property type="entry name" value="(Trans)glycosidases"/>
    <property type="match status" value="1"/>
</dbReference>
<evidence type="ECO:0000256" key="1">
    <source>
        <dbReference type="SAM" id="SignalP"/>
    </source>
</evidence>
<feature type="chain" id="PRO_5035251232" description="Glycoside hydrolase family 42 N-terminal domain-containing protein" evidence="1">
    <location>
        <begin position="21"/>
        <end position="1110"/>
    </location>
</feature>
<dbReference type="Proteomes" id="UP000598971">
    <property type="component" value="Unassembled WGS sequence"/>
</dbReference>
<gene>
    <name evidence="2" type="ORF">GD597_14940</name>
</gene>
<reference evidence="2" key="1">
    <citation type="submission" date="2019-10" db="EMBL/GenBank/DDBJ databases">
        <title>Draft genome sequence of Panacibacter sp. KCS-6.</title>
        <authorList>
            <person name="Yim K.J."/>
        </authorList>
    </citation>
    <scope>NUCLEOTIDE SEQUENCE</scope>
    <source>
        <strain evidence="2">KCS-6</strain>
    </source>
</reference>
<organism evidence="2 3">
    <name type="scientific">Limnovirga soli</name>
    <dbReference type="NCBI Taxonomy" id="2656915"/>
    <lineage>
        <taxon>Bacteria</taxon>
        <taxon>Pseudomonadati</taxon>
        <taxon>Bacteroidota</taxon>
        <taxon>Chitinophagia</taxon>
        <taxon>Chitinophagales</taxon>
        <taxon>Chitinophagaceae</taxon>
        <taxon>Limnovirga</taxon>
    </lineage>
</organism>
<dbReference type="AlphaFoldDB" id="A0A8J8JXX5"/>
<feature type="signal peptide" evidence="1">
    <location>
        <begin position="1"/>
        <end position="20"/>
    </location>
</feature>
<name>A0A8J8JXX5_9BACT</name>
<proteinExistence type="predicted"/>
<keyword evidence="1" id="KW-0732">Signal</keyword>
<dbReference type="EMBL" id="WHPF01000010">
    <property type="protein sequence ID" value="NNV56766.1"/>
    <property type="molecule type" value="Genomic_DNA"/>
</dbReference>
<dbReference type="Gene3D" id="3.20.20.80">
    <property type="entry name" value="Glycosidases"/>
    <property type="match status" value="1"/>
</dbReference>
<accession>A0A8J8JXX5</accession>
<dbReference type="InterPro" id="IPR017853">
    <property type="entry name" value="GH"/>
</dbReference>
<keyword evidence="3" id="KW-1185">Reference proteome</keyword>
<dbReference type="RefSeq" id="WP_171608704.1">
    <property type="nucleotide sequence ID" value="NZ_WHPF01000010.1"/>
</dbReference>